<evidence type="ECO:0000313" key="2">
    <source>
        <dbReference type="Proteomes" id="UP001162501"/>
    </source>
</evidence>
<dbReference type="Proteomes" id="UP001162501">
    <property type="component" value="Chromosome 1"/>
</dbReference>
<accession>A0AC59XZV4</accession>
<sequence>MAECLPSSSDLRAERTLAEINQELQLQLEKYKQDFRDLTEKFLISQATAYSLANHLQKYKCDACKDIVESVLGEKLPGEARRPAEKLAEKPTLDERLRTCDILIRSQARELTQLRQTLQNGKDDSALLKQHLKDLLTHSDLDKHQRQGFRESLSEGYRLAERLACKLSPEIDEDEDDEQAQETPTPSMELQEVEKKEVHEESKDECVLMPSILQGSSDKHQPYRDDKFNSNELEVDVDPDGPCGCSHAKEDEILTNISENENDRKQVSGQELTFPSVNVQDVEKTVVFPHSQDECLSVASTPQEGSACNQPYNDGEVAFDEENVKSAVDGACGCPQAEEDEIPTGLTEKQNDHDDLKGPEVVAPRSTAIFSPEDLDVSYARDVTENLADLEDEENQDIICSSMEQLVVEENEVHLDTLDECYLAASIDHYLEGSCPPSRRVSFPTEKREIFLALDVNEKQNDHDDLKGPEVVAPRQLPQMRENGVPQDSLNDYYLTYSVLPSLSDSFRPYRSTAIFSLEDVDVSYARDVTKNYAFHEEEEGQDLICSR</sequence>
<reference evidence="1" key="1">
    <citation type="submission" date="2023-05" db="EMBL/GenBank/DDBJ databases">
        <authorList>
            <consortium name="ELIXIR-Norway"/>
        </authorList>
    </citation>
    <scope>NUCLEOTIDE SEQUENCE</scope>
</reference>
<reference evidence="1" key="2">
    <citation type="submission" date="2025-03" db="EMBL/GenBank/DDBJ databases">
        <authorList>
            <consortium name="ELIXIR-Norway"/>
            <consortium name="Elixir Norway"/>
        </authorList>
    </citation>
    <scope>NUCLEOTIDE SEQUENCE</scope>
</reference>
<dbReference type="EMBL" id="OX596085">
    <property type="protein sequence ID" value="CAM9253632.1"/>
    <property type="molecule type" value="Genomic_DNA"/>
</dbReference>
<organism evidence="1 2">
    <name type="scientific">Rangifer tarandus platyrhynchus</name>
    <name type="common">Svalbard reindeer</name>
    <dbReference type="NCBI Taxonomy" id="3082113"/>
    <lineage>
        <taxon>Eukaryota</taxon>
        <taxon>Metazoa</taxon>
        <taxon>Chordata</taxon>
        <taxon>Craniata</taxon>
        <taxon>Vertebrata</taxon>
        <taxon>Euteleostomi</taxon>
        <taxon>Mammalia</taxon>
        <taxon>Eutheria</taxon>
        <taxon>Laurasiatheria</taxon>
        <taxon>Artiodactyla</taxon>
        <taxon>Ruminantia</taxon>
        <taxon>Pecora</taxon>
        <taxon>Cervidae</taxon>
        <taxon>Odocoileinae</taxon>
        <taxon>Rangifer</taxon>
    </lineage>
</organism>
<name>A0AC59XZV4_RANTA</name>
<gene>
    <name evidence="1" type="ORF">MRATA1EN22A_LOCUS2</name>
</gene>
<evidence type="ECO:0000313" key="1">
    <source>
        <dbReference type="EMBL" id="CAM9253632.1"/>
    </source>
</evidence>
<protein>
    <submittedName>
        <fullName evidence="1">Uncharacterized protein</fullName>
    </submittedName>
</protein>
<proteinExistence type="predicted"/>